<comment type="caution">
    <text evidence="2">The sequence shown here is derived from an EMBL/GenBank/DDBJ whole genome shotgun (WGS) entry which is preliminary data.</text>
</comment>
<reference evidence="2 3" key="1">
    <citation type="submission" date="2020-07" db="EMBL/GenBank/DDBJ databases">
        <title>Sequencing the genomes of 1000 actinobacteria strains.</title>
        <authorList>
            <person name="Klenk H.-P."/>
        </authorList>
    </citation>
    <scope>NUCLEOTIDE SEQUENCE [LARGE SCALE GENOMIC DNA]</scope>
    <source>
        <strain evidence="2 3">DSM 45772</strain>
    </source>
</reference>
<dbReference type="Proteomes" id="UP000535890">
    <property type="component" value="Unassembled WGS sequence"/>
</dbReference>
<dbReference type="PANTHER" id="PTHR37315">
    <property type="entry name" value="UPF0311 PROTEIN BLR7842"/>
    <property type="match status" value="1"/>
</dbReference>
<protein>
    <recommendedName>
        <fullName evidence="1">UPF0311 protein BJ983_003061</fullName>
    </recommendedName>
</protein>
<evidence type="ECO:0000313" key="3">
    <source>
        <dbReference type="Proteomes" id="UP000535890"/>
    </source>
</evidence>
<sequence>MTLPVPGLAYLAHVEVDLDVPVDLGVTDAGHRRIVPIVGGRVTGERFTGVVVPGGADWQVIQADGATTIDTRYLLRSDDGADVFIRTAGVRSGPPEVLAALARGEEPDPSSYYFRVHATFETSAPAYGWMTRLLTVAVAQRRASQVVYDLYAMT</sequence>
<dbReference type="Gene3D" id="2.40.160.20">
    <property type="match status" value="1"/>
</dbReference>
<organism evidence="2 3">
    <name type="scientific">Actinomycetospora corticicola</name>
    <dbReference type="NCBI Taxonomy" id="663602"/>
    <lineage>
        <taxon>Bacteria</taxon>
        <taxon>Bacillati</taxon>
        <taxon>Actinomycetota</taxon>
        <taxon>Actinomycetes</taxon>
        <taxon>Pseudonocardiales</taxon>
        <taxon>Pseudonocardiaceae</taxon>
        <taxon>Actinomycetospora</taxon>
    </lineage>
</organism>
<dbReference type="HAMAP" id="MF_00775">
    <property type="entry name" value="UPF0311"/>
    <property type="match status" value="1"/>
</dbReference>
<evidence type="ECO:0000256" key="1">
    <source>
        <dbReference type="HAMAP-Rule" id="MF_00775"/>
    </source>
</evidence>
<keyword evidence="3" id="KW-1185">Reference proteome</keyword>
<dbReference type="AlphaFoldDB" id="A0A7Y9DX09"/>
<dbReference type="RefSeq" id="WP_179794561.1">
    <property type="nucleotide sequence ID" value="NZ_BAABHP010000021.1"/>
</dbReference>
<dbReference type="PANTHER" id="PTHR37315:SF1">
    <property type="entry name" value="UPF0311 PROTEIN BLR7842"/>
    <property type="match status" value="1"/>
</dbReference>
<evidence type="ECO:0000313" key="2">
    <source>
        <dbReference type="EMBL" id="NYD36959.1"/>
    </source>
</evidence>
<name>A0A7Y9DX09_9PSEU</name>
<dbReference type="EMBL" id="JACCBN010000001">
    <property type="protein sequence ID" value="NYD36959.1"/>
    <property type="molecule type" value="Genomic_DNA"/>
</dbReference>
<accession>A0A7Y9DX09</accession>
<dbReference type="Pfam" id="PF11578">
    <property type="entry name" value="DUF3237"/>
    <property type="match status" value="1"/>
</dbReference>
<proteinExistence type="inferred from homology"/>
<dbReference type="InterPro" id="IPR020915">
    <property type="entry name" value="UPF0311"/>
</dbReference>
<comment type="similarity">
    <text evidence="1">Belongs to the UPF0311 family.</text>
</comment>
<gene>
    <name evidence="2" type="ORF">BJ983_003061</name>
</gene>